<accession>A0ABD0LZN2</accession>
<proteinExistence type="predicted"/>
<evidence type="ECO:0000313" key="2">
    <source>
        <dbReference type="Proteomes" id="UP001519460"/>
    </source>
</evidence>
<sequence length="51" mass="5913">LSTEIRDAVNDCRNRSQGRNMTLQELFLRSCVARKEGNICAAWRHVTVHKK</sequence>
<dbReference type="AlphaFoldDB" id="A0ABD0LZN2"/>
<reference evidence="1 2" key="1">
    <citation type="journal article" date="2023" name="Sci. Data">
        <title>Genome assembly of the Korean intertidal mud-creeper Batillaria attramentaria.</title>
        <authorList>
            <person name="Patra A.K."/>
            <person name="Ho P.T."/>
            <person name="Jun S."/>
            <person name="Lee S.J."/>
            <person name="Kim Y."/>
            <person name="Won Y.J."/>
        </authorList>
    </citation>
    <scope>NUCLEOTIDE SEQUENCE [LARGE SCALE GENOMIC DNA]</scope>
    <source>
        <strain evidence="1">Wonlab-2016</strain>
    </source>
</reference>
<feature type="non-terminal residue" evidence="1">
    <location>
        <position position="51"/>
    </location>
</feature>
<protein>
    <submittedName>
        <fullName evidence="1">Uncharacterized protein</fullName>
    </submittedName>
</protein>
<feature type="non-terminal residue" evidence="1">
    <location>
        <position position="1"/>
    </location>
</feature>
<organism evidence="1 2">
    <name type="scientific">Batillaria attramentaria</name>
    <dbReference type="NCBI Taxonomy" id="370345"/>
    <lineage>
        <taxon>Eukaryota</taxon>
        <taxon>Metazoa</taxon>
        <taxon>Spiralia</taxon>
        <taxon>Lophotrochozoa</taxon>
        <taxon>Mollusca</taxon>
        <taxon>Gastropoda</taxon>
        <taxon>Caenogastropoda</taxon>
        <taxon>Sorbeoconcha</taxon>
        <taxon>Cerithioidea</taxon>
        <taxon>Batillariidae</taxon>
        <taxon>Batillaria</taxon>
    </lineage>
</organism>
<keyword evidence="2" id="KW-1185">Reference proteome</keyword>
<evidence type="ECO:0000313" key="1">
    <source>
        <dbReference type="EMBL" id="KAK7504690.1"/>
    </source>
</evidence>
<name>A0ABD0LZN2_9CAEN</name>
<comment type="caution">
    <text evidence="1">The sequence shown here is derived from an EMBL/GenBank/DDBJ whole genome shotgun (WGS) entry which is preliminary data.</text>
</comment>
<dbReference type="Proteomes" id="UP001519460">
    <property type="component" value="Unassembled WGS sequence"/>
</dbReference>
<gene>
    <name evidence="1" type="ORF">BaRGS_00004176</name>
</gene>
<dbReference type="EMBL" id="JACVVK020000014">
    <property type="protein sequence ID" value="KAK7504690.1"/>
    <property type="molecule type" value="Genomic_DNA"/>
</dbReference>